<reference evidence="3 4" key="1">
    <citation type="submission" date="2024-03" db="EMBL/GenBank/DDBJ databases">
        <title>Aureococcus anophagefferens CCMP1851 and Kratosvirus quantuckense: Draft genome of a second virus-susceptible host strain in the model system.</title>
        <authorList>
            <person name="Chase E."/>
            <person name="Truchon A.R."/>
            <person name="Schepens W."/>
            <person name="Wilhelm S.W."/>
        </authorList>
    </citation>
    <scope>NUCLEOTIDE SEQUENCE [LARGE SCALE GENOMIC DNA]</scope>
    <source>
        <strain evidence="3 4">CCMP1851</strain>
    </source>
</reference>
<dbReference type="EC" id="5.2.1.8" evidence="1"/>
<comment type="function">
    <text evidence="1">PPIases accelerate the folding of proteins. It catalyzes the cis-trans isomerization of proline imidic peptide bonds in oligopeptides.</text>
</comment>
<dbReference type="Gene3D" id="2.40.100.10">
    <property type="entry name" value="Cyclophilin-like"/>
    <property type="match status" value="1"/>
</dbReference>
<dbReference type="InterPro" id="IPR029000">
    <property type="entry name" value="Cyclophilin-like_dom_sf"/>
</dbReference>
<dbReference type="EMBL" id="JBBJCI010000230">
    <property type="protein sequence ID" value="KAK7238439.1"/>
    <property type="molecule type" value="Genomic_DNA"/>
</dbReference>
<dbReference type="PANTHER" id="PTHR11071">
    <property type="entry name" value="PEPTIDYL-PROLYL CIS-TRANS ISOMERASE"/>
    <property type="match status" value="1"/>
</dbReference>
<name>A0ABR1FTT6_AURAN</name>
<dbReference type="Proteomes" id="UP001363151">
    <property type="component" value="Unassembled WGS sequence"/>
</dbReference>
<keyword evidence="4" id="KW-1185">Reference proteome</keyword>
<dbReference type="PRINTS" id="PR00153">
    <property type="entry name" value="CSAPPISMRASE"/>
</dbReference>
<feature type="domain" description="PPIase cyclophilin-type" evidence="2">
    <location>
        <begin position="76"/>
        <end position="236"/>
    </location>
</feature>
<dbReference type="SUPFAM" id="SSF50891">
    <property type="entry name" value="Cyclophilin-like"/>
    <property type="match status" value="1"/>
</dbReference>
<dbReference type="InterPro" id="IPR002130">
    <property type="entry name" value="Cyclophilin-type_PPIase_dom"/>
</dbReference>
<gene>
    <name evidence="3" type="ORF">SO694_00023453</name>
</gene>
<evidence type="ECO:0000256" key="1">
    <source>
        <dbReference type="RuleBase" id="RU363019"/>
    </source>
</evidence>
<dbReference type="GO" id="GO:0016853">
    <property type="term" value="F:isomerase activity"/>
    <property type="evidence" value="ECO:0007669"/>
    <property type="project" value="UniProtKB-KW"/>
</dbReference>
<dbReference type="Pfam" id="PF00160">
    <property type="entry name" value="Pro_isomerase"/>
    <property type="match status" value="1"/>
</dbReference>
<dbReference type="PROSITE" id="PS50072">
    <property type="entry name" value="CSA_PPIASE_2"/>
    <property type="match status" value="1"/>
</dbReference>
<evidence type="ECO:0000259" key="2">
    <source>
        <dbReference type="PROSITE" id="PS50072"/>
    </source>
</evidence>
<proteinExistence type="inferred from homology"/>
<evidence type="ECO:0000313" key="4">
    <source>
        <dbReference type="Proteomes" id="UP001363151"/>
    </source>
</evidence>
<keyword evidence="1 3" id="KW-0413">Isomerase</keyword>
<organism evidence="3 4">
    <name type="scientific">Aureococcus anophagefferens</name>
    <name type="common">Harmful bloom alga</name>
    <dbReference type="NCBI Taxonomy" id="44056"/>
    <lineage>
        <taxon>Eukaryota</taxon>
        <taxon>Sar</taxon>
        <taxon>Stramenopiles</taxon>
        <taxon>Ochrophyta</taxon>
        <taxon>Pelagophyceae</taxon>
        <taxon>Pelagomonadales</taxon>
        <taxon>Pelagomonadaceae</taxon>
        <taxon>Aureococcus</taxon>
    </lineage>
</organism>
<protein>
    <recommendedName>
        <fullName evidence="1">Peptidyl-prolyl cis-trans isomerase</fullName>
        <shortName evidence="1">PPIase</shortName>
        <ecNumber evidence="1">5.2.1.8</ecNumber>
    </recommendedName>
</protein>
<dbReference type="PANTHER" id="PTHR11071:SF561">
    <property type="entry name" value="PEPTIDYL-PROLYL CIS-TRANS ISOMERASE D-RELATED"/>
    <property type="match status" value="1"/>
</dbReference>
<evidence type="ECO:0000313" key="3">
    <source>
        <dbReference type="EMBL" id="KAK7238439.1"/>
    </source>
</evidence>
<accession>A0ABR1FTT6</accession>
<comment type="caution">
    <text evidence="3">The sequence shown here is derived from an EMBL/GenBank/DDBJ whole genome shotgun (WGS) entry which is preliminary data.</text>
</comment>
<comment type="catalytic activity">
    <reaction evidence="1">
        <text>[protein]-peptidylproline (omega=180) = [protein]-peptidylproline (omega=0)</text>
        <dbReference type="Rhea" id="RHEA:16237"/>
        <dbReference type="Rhea" id="RHEA-COMP:10747"/>
        <dbReference type="Rhea" id="RHEA-COMP:10748"/>
        <dbReference type="ChEBI" id="CHEBI:83833"/>
        <dbReference type="ChEBI" id="CHEBI:83834"/>
        <dbReference type="EC" id="5.2.1.8"/>
    </reaction>
</comment>
<comment type="similarity">
    <text evidence="1">Belongs to the cyclophilin-type PPIase family.</text>
</comment>
<keyword evidence="1" id="KW-0697">Rotamase</keyword>
<sequence length="237" mass="24570">MAATFAAAVRGAARSARSARAASFAAAQRAASTHSRGWYEKYRREGPEGFRVGTAPAPFDFDAAPAEVAAARSRCFFDVAVDGEAAGRIELELLDELLPETCENFRLLCGDGAPSGFGYAGANLARRVVKGVGLLGGVVDAPGGSHSAFAGRRVFADEGFFVPHAEPGLLSMANAGVDTNGSQFYLTTAAAPHMDGRCVAFGRVAAGLDVVQTLADTLYTQRGVPVEHVEIAACGTL</sequence>